<dbReference type="OMA" id="FDNATFG"/>
<dbReference type="AlphaFoldDB" id="M5FX55"/>
<feature type="chain" id="PRO_5004067298" evidence="1">
    <location>
        <begin position="20"/>
        <end position="220"/>
    </location>
</feature>
<proteinExistence type="predicted"/>
<dbReference type="OrthoDB" id="2310204at2759"/>
<accession>M5FX55</accession>
<name>M5FX55_DACPD</name>
<dbReference type="STRING" id="1858805.M5FX55"/>
<evidence type="ECO:0000313" key="2">
    <source>
        <dbReference type="EMBL" id="EJU02566.1"/>
    </source>
</evidence>
<protein>
    <submittedName>
        <fullName evidence="2">Uncharacterized protein</fullName>
    </submittedName>
</protein>
<dbReference type="RefSeq" id="XP_040629460.1">
    <property type="nucleotide sequence ID" value="XM_040777219.1"/>
</dbReference>
<feature type="signal peptide" evidence="1">
    <location>
        <begin position="1"/>
        <end position="19"/>
    </location>
</feature>
<dbReference type="GeneID" id="63692281"/>
<keyword evidence="1" id="KW-0732">Signal</keyword>
<keyword evidence="3" id="KW-1185">Reference proteome</keyword>
<evidence type="ECO:0000256" key="1">
    <source>
        <dbReference type="SAM" id="SignalP"/>
    </source>
</evidence>
<evidence type="ECO:0000313" key="3">
    <source>
        <dbReference type="Proteomes" id="UP000030653"/>
    </source>
</evidence>
<dbReference type="HOGENOM" id="CLU_061244_1_1_1"/>
<organism evidence="2 3">
    <name type="scientific">Dacryopinax primogenitus (strain DJM 731)</name>
    <name type="common">Brown rot fungus</name>
    <dbReference type="NCBI Taxonomy" id="1858805"/>
    <lineage>
        <taxon>Eukaryota</taxon>
        <taxon>Fungi</taxon>
        <taxon>Dikarya</taxon>
        <taxon>Basidiomycota</taxon>
        <taxon>Agaricomycotina</taxon>
        <taxon>Dacrymycetes</taxon>
        <taxon>Dacrymycetales</taxon>
        <taxon>Dacrymycetaceae</taxon>
        <taxon>Dacryopinax</taxon>
    </lineage>
</organism>
<dbReference type="Proteomes" id="UP000030653">
    <property type="component" value="Unassembled WGS sequence"/>
</dbReference>
<reference evidence="2 3" key="1">
    <citation type="journal article" date="2012" name="Science">
        <title>The Paleozoic origin of enzymatic lignin decomposition reconstructed from 31 fungal genomes.</title>
        <authorList>
            <person name="Floudas D."/>
            <person name="Binder M."/>
            <person name="Riley R."/>
            <person name="Barry K."/>
            <person name="Blanchette R.A."/>
            <person name="Henrissat B."/>
            <person name="Martinez A.T."/>
            <person name="Otillar R."/>
            <person name="Spatafora J.W."/>
            <person name="Yadav J.S."/>
            <person name="Aerts A."/>
            <person name="Benoit I."/>
            <person name="Boyd A."/>
            <person name="Carlson A."/>
            <person name="Copeland A."/>
            <person name="Coutinho P.M."/>
            <person name="de Vries R.P."/>
            <person name="Ferreira P."/>
            <person name="Findley K."/>
            <person name="Foster B."/>
            <person name="Gaskell J."/>
            <person name="Glotzer D."/>
            <person name="Gorecki P."/>
            <person name="Heitman J."/>
            <person name="Hesse C."/>
            <person name="Hori C."/>
            <person name="Igarashi K."/>
            <person name="Jurgens J.A."/>
            <person name="Kallen N."/>
            <person name="Kersten P."/>
            <person name="Kohler A."/>
            <person name="Kuees U."/>
            <person name="Kumar T.K.A."/>
            <person name="Kuo A."/>
            <person name="LaButti K."/>
            <person name="Larrondo L.F."/>
            <person name="Lindquist E."/>
            <person name="Ling A."/>
            <person name="Lombard V."/>
            <person name="Lucas S."/>
            <person name="Lundell T."/>
            <person name="Martin R."/>
            <person name="McLaughlin D.J."/>
            <person name="Morgenstern I."/>
            <person name="Morin E."/>
            <person name="Murat C."/>
            <person name="Nagy L.G."/>
            <person name="Nolan M."/>
            <person name="Ohm R.A."/>
            <person name="Patyshakuliyeva A."/>
            <person name="Rokas A."/>
            <person name="Ruiz-Duenas F.J."/>
            <person name="Sabat G."/>
            <person name="Salamov A."/>
            <person name="Samejima M."/>
            <person name="Schmutz J."/>
            <person name="Slot J.C."/>
            <person name="St John F."/>
            <person name="Stenlid J."/>
            <person name="Sun H."/>
            <person name="Sun S."/>
            <person name="Syed K."/>
            <person name="Tsang A."/>
            <person name="Wiebenga A."/>
            <person name="Young D."/>
            <person name="Pisabarro A."/>
            <person name="Eastwood D.C."/>
            <person name="Martin F."/>
            <person name="Cullen D."/>
            <person name="Grigoriev I.V."/>
            <person name="Hibbett D.S."/>
        </authorList>
    </citation>
    <scope>NUCLEOTIDE SEQUENCE [LARGE SCALE GENOMIC DNA]</scope>
    <source>
        <strain evidence="2 3">DJM-731 SS1</strain>
    </source>
</reference>
<gene>
    <name evidence="2" type="ORF">DACRYDRAFT_94372</name>
</gene>
<dbReference type="EMBL" id="JH795861">
    <property type="protein sequence ID" value="EJU02566.1"/>
    <property type="molecule type" value="Genomic_DNA"/>
</dbReference>
<sequence>MLTLNRLTLALALIGGILAAPAKRTVAYYNPNNGGGSEVDIVSPGLGEPLNVISDPLLTCSDLLTNNFLSFAQDVGFSTECLGIHLGDPQQANLGDGNGAVDQLVEYRENYNLGGTCLESLIGGNHLRGWIQNGPSANSGAWFLAVSQEENVAEGHNIVPNGYNIGRDNLVANANAWAADQSAYSLTVEYVSGLLPSGSNGINHGISQDGQVAVITVTKN</sequence>